<comment type="caution">
    <text evidence="2">The sequence shown here is derived from an EMBL/GenBank/DDBJ whole genome shotgun (WGS) entry which is preliminary data.</text>
</comment>
<keyword evidence="3" id="KW-1185">Reference proteome</keyword>
<proteinExistence type="predicted"/>
<gene>
    <name evidence="2" type="ORF">N1851_007907</name>
</gene>
<accession>A0AA47P860</accession>
<reference evidence="2" key="1">
    <citation type="journal article" date="2023" name="Front. Mar. Sci.">
        <title>A new Merluccius polli reference genome to investigate the effects of global change in West African waters.</title>
        <authorList>
            <person name="Mateo J.L."/>
            <person name="Blanco-Fernandez C."/>
            <person name="Garcia-Vazquez E."/>
            <person name="Machado-Schiaffino G."/>
        </authorList>
    </citation>
    <scope>NUCLEOTIDE SEQUENCE</scope>
    <source>
        <strain evidence="2">C29</strain>
        <tissue evidence="2">Fin</tissue>
    </source>
</reference>
<evidence type="ECO:0000313" key="3">
    <source>
        <dbReference type="Proteomes" id="UP001174136"/>
    </source>
</evidence>
<sequence length="86" mass="10177">MFFIKITRIVRVILYDALMNTNKPKAELSQNSHLDKTLDLAERRVIRSALRDLRRREIEDMEAALASKRFRPTHLLLQEDKENQQG</sequence>
<dbReference type="InterPro" id="IPR022189">
    <property type="entry name" value="SMTN"/>
</dbReference>
<protein>
    <recommendedName>
        <fullName evidence="1">Smoothelin domain-containing protein</fullName>
    </recommendedName>
</protein>
<evidence type="ECO:0000313" key="2">
    <source>
        <dbReference type="EMBL" id="KAK0150963.1"/>
    </source>
</evidence>
<organism evidence="2 3">
    <name type="scientific">Merluccius polli</name>
    <name type="common">Benguela hake</name>
    <name type="synonym">Merluccius cadenati</name>
    <dbReference type="NCBI Taxonomy" id="89951"/>
    <lineage>
        <taxon>Eukaryota</taxon>
        <taxon>Metazoa</taxon>
        <taxon>Chordata</taxon>
        <taxon>Craniata</taxon>
        <taxon>Vertebrata</taxon>
        <taxon>Euteleostomi</taxon>
        <taxon>Actinopterygii</taxon>
        <taxon>Neopterygii</taxon>
        <taxon>Teleostei</taxon>
        <taxon>Neoteleostei</taxon>
        <taxon>Acanthomorphata</taxon>
        <taxon>Zeiogadaria</taxon>
        <taxon>Gadariae</taxon>
        <taxon>Gadiformes</taxon>
        <taxon>Gadoidei</taxon>
        <taxon>Merlucciidae</taxon>
        <taxon>Merluccius</taxon>
    </lineage>
</organism>
<feature type="domain" description="Smoothelin" evidence="1">
    <location>
        <begin position="34"/>
        <end position="57"/>
    </location>
</feature>
<evidence type="ECO:0000259" key="1">
    <source>
        <dbReference type="Pfam" id="PF12510"/>
    </source>
</evidence>
<dbReference type="EMBL" id="JAOPHQ010001426">
    <property type="protein sequence ID" value="KAK0150963.1"/>
    <property type="molecule type" value="Genomic_DNA"/>
</dbReference>
<name>A0AA47P860_MERPO</name>
<dbReference type="AlphaFoldDB" id="A0AA47P860"/>
<dbReference type="Proteomes" id="UP001174136">
    <property type="component" value="Unassembled WGS sequence"/>
</dbReference>
<dbReference type="Pfam" id="PF12510">
    <property type="entry name" value="Smoothelin"/>
    <property type="match status" value="1"/>
</dbReference>